<evidence type="ECO:0000256" key="4">
    <source>
        <dbReference type="PROSITE-ProRule" id="PRU00091"/>
    </source>
</evidence>
<dbReference type="CDD" id="cd15760">
    <property type="entry name" value="FYVE_scVPS27p_like"/>
    <property type="match status" value="1"/>
</dbReference>
<keyword evidence="5" id="KW-0175">Coiled coil</keyword>
<feature type="coiled-coil region" evidence="5">
    <location>
        <begin position="112"/>
        <end position="241"/>
    </location>
</feature>
<accession>A0A0V0QTL7</accession>
<dbReference type="SMART" id="SM00064">
    <property type="entry name" value="FYVE"/>
    <property type="match status" value="1"/>
</dbReference>
<name>A0A0V0QTL7_PSEPJ</name>
<sequence>MQIKPLKSSMTMTNSVVKYDKYHYDEQTSLTLDKQKSTNINFKVESLFKKDPKCKICTLTFDTINRQHHCRLCAESVCYYCSQKRVNEQRVCDICYLKLKNRNGQLRKQQFLDSLKSERNQKSKQLEGLINELKKLKQNLDQVIEDNLEKQQFQDQILNDLEIQIGKQTDELQQLQQQKLEYEKQYKNVQEDNLGLNAQKQKIQNELEIIDQEVHDLEGKLSNSKDIFEQLKQDKKKQEESRDFQLLPNYNKAKKFTTIPLSEAIIALDEQYPPENQYNQENEQNQQVQNNYERDKESELYKLSNHSSENQQYKQQSEIRSYDVRKKRGLCN</sequence>
<dbReference type="GO" id="GO:0008270">
    <property type="term" value="F:zinc ion binding"/>
    <property type="evidence" value="ECO:0007669"/>
    <property type="project" value="UniProtKB-KW"/>
</dbReference>
<evidence type="ECO:0000259" key="6">
    <source>
        <dbReference type="PROSITE" id="PS50178"/>
    </source>
</evidence>
<dbReference type="InterPro" id="IPR013083">
    <property type="entry name" value="Znf_RING/FYVE/PHD"/>
</dbReference>
<dbReference type="AlphaFoldDB" id="A0A0V0QTL7"/>
<protein>
    <submittedName>
        <fullName evidence="7">Zinc finger, FYVE/PHD-type</fullName>
    </submittedName>
</protein>
<dbReference type="InterPro" id="IPR000306">
    <property type="entry name" value="Znf_FYVE"/>
</dbReference>
<comment type="caution">
    <text evidence="7">The sequence shown here is derived from an EMBL/GenBank/DDBJ whole genome shotgun (WGS) entry which is preliminary data.</text>
</comment>
<keyword evidence="3" id="KW-0862">Zinc</keyword>
<evidence type="ECO:0000256" key="2">
    <source>
        <dbReference type="ARBA" id="ARBA00022771"/>
    </source>
</evidence>
<dbReference type="InterPro" id="IPR011011">
    <property type="entry name" value="Znf_FYVE_PHD"/>
</dbReference>
<organism evidence="7 8">
    <name type="scientific">Pseudocohnilembus persalinus</name>
    <name type="common">Ciliate</name>
    <dbReference type="NCBI Taxonomy" id="266149"/>
    <lineage>
        <taxon>Eukaryota</taxon>
        <taxon>Sar</taxon>
        <taxon>Alveolata</taxon>
        <taxon>Ciliophora</taxon>
        <taxon>Intramacronucleata</taxon>
        <taxon>Oligohymenophorea</taxon>
        <taxon>Scuticociliatia</taxon>
        <taxon>Philasterida</taxon>
        <taxon>Pseudocohnilembidae</taxon>
        <taxon>Pseudocohnilembus</taxon>
    </lineage>
</organism>
<reference evidence="7 8" key="1">
    <citation type="journal article" date="2015" name="Sci. Rep.">
        <title>Genome of the facultative scuticociliatosis pathogen Pseudocohnilembus persalinus provides insight into its virulence through horizontal gene transfer.</title>
        <authorList>
            <person name="Xiong J."/>
            <person name="Wang G."/>
            <person name="Cheng J."/>
            <person name="Tian M."/>
            <person name="Pan X."/>
            <person name="Warren A."/>
            <person name="Jiang C."/>
            <person name="Yuan D."/>
            <person name="Miao W."/>
        </authorList>
    </citation>
    <scope>NUCLEOTIDE SEQUENCE [LARGE SCALE GENOMIC DNA]</scope>
    <source>
        <strain evidence="7">36N120E</strain>
    </source>
</reference>
<keyword evidence="2 4" id="KW-0863">Zinc-finger</keyword>
<dbReference type="SUPFAM" id="SSF57903">
    <property type="entry name" value="FYVE/PHD zinc finger"/>
    <property type="match status" value="1"/>
</dbReference>
<dbReference type="OMA" id="MCGSSCC"/>
<gene>
    <name evidence="7" type="ORF">PPERSA_09877</name>
</gene>
<dbReference type="OrthoDB" id="308897at2759"/>
<feature type="domain" description="FYVE-type" evidence="6">
    <location>
        <begin position="48"/>
        <end position="100"/>
    </location>
</feature>
<proteinExistence type="predicted"/>
<dbReference type="InParanoid" id="A0A0V0QTL7"/>
<evidence type="ECO:0000313" key="7">
    <source>
        <dbReference type="EMBL" id="KRX05737.1"/>
    </source>
</evidence>
<dbReference type="Gene3D" id="3.30.40.10">
    <property type="entry name" value="Zinc/RING finger domain, C3HC4 (zinc finger)"/>
    <property type="match status" value="1"/>
</dbReference>
<dbReference type="Pfam" id="PF01363">
    <property type="entry name" value="FYVE"/>
    <property type="match status" value="1"/>
</dbReference>
<keyword evidence="1" id="KW-0479">Metal-binding</keyword>
<evidence type="ECO:0000313" key="8">
    <source>
        <dbReference type="Proteomes" id="UP000054937"/>
    </source>
</evidence>
<evidence type="ECO:0000256" key="5">
    <source>
        <dbReference type="SAM" id="Coils"/>
    </source>
</evidence>
<dbReference type="Proteomes" id="UP000054937">
    <property type="component" value="Unassembled WGS sequence"/>
</dbReference>
<dbReference type="InterPro" id="IPR017455">
    <property type="entry name" value="Znf_FYVE-rel"/>
</dbReference>
<dbReference type="PROSITE" id="PS50178">
    <property type="entry name" value="ZF_FYVE"/>
    <property type="match status" value="1"/>
</dbReference>
<evidence type="ECO:0000256" key="3">
    <source>
        <dbReference type="ARBA" id="ARBA00022833"/>
    </source>
</evidence>
<keyword evidence="8" id="KW-1185">Reference proteome</keyword>
<dbReference type="EMBL" id="LDAU01000105">
    <property type="protein sequence ID" value="KRX05737.1"/>
    <property type="molecule type" value="Genomic_DNA"/>
</dbReference>
<evidence type="ECO:0000256" key="1">
    <source>
        <dbReference type="ARBA" id="ARBA00022723"/>
    </source>
</evidence>